<feature type="domain" description="PPM-type phosphatase" evidence="5">
    <location>
        <begin position="37"/>
        <end position="331"/>
    </location>
</feature>
<dbReference type="GO" id="GO:0046872">
    <property type="term" value="F:metal ion binding"/>
    <property type="evidence" value="ECO:0007669"/>
    <property type="project" value="UniProtKB-KW"/>
</dbReference>
<dbReference type="CDD" id="cd00143">
    <property type="entry name" value="PP2Cc"/>
    <property type="match status" value="1"/>
</dbReference>
<sequence>MNGAAKMVRPRRQSQNELLVQPMLNYSCAGGSGNGLSYGVCTVQGYRPHMEDRYTARASVRTGHPVYGQASFFAVYDGHGGDWVSTFCVREKCSFLDFLIEDEQLTSLLAQQSPICDYRDCLRRLFLGYDRKIRREIDYQRNRADSCGSTAVVLLICRRHLLLANCGDSRGVVYIDYGNYYNRVTVDHSVAHILNKELSTVEIRTERQRFDGLRYEMDRDRGLRKPHDKLGHGLMVTRAFGDYDFKGDDLHNLVTAEPSINHGTYFVKGHERLAALASDGLWDVFTTEEVCEFALHQLKRRSSVQTVARDLLQCALEAGSRDNLTLVLVCFDKNIELALPQDVGQLRDETDRLADAVAREDLARATTETEVQQLAQRLAAKMVRITSEAVFGEQDAGSGQQQPAQRCFSRVCYFFWLRRARQRLRRALGDPGLPALDEANDDDGEDED</sequence>
<keyword evidence="7" id="KW-1185">Reference proteome</keyword>
<dbReference type="GO" id="GO:0004722">
    <property type="term" value="F:protein serine/threonine phosphatase activity"/>
    <property type="evidence" value="ECO:0007669"/>
    <property type="project" value="InterPro"/>
</dbReference>
<evidence type="ECO:0000313" key="6">
    <source>
        <dbReference type="EMBL" id="PAA72470.1"/>
    </source>
</evidence>
<dbReference type="PANTHER" id="PTHR47992">
    <property type="entry name" value="PROTEIN PHOSPHATASE"/>
    <property type="match status" value="1"/>
</dbReference>
<dbReference type="InterPro" id="IPR001932">
    <property type="entry name" value="PPM-type_phosphatase-like_dom"/>
</dbReference>
<dbReference type="PROSITE" id="PS01032">
    <property type="entry name" value="PPM_1"/>
    <property type="match status" value="1"/>
</dbReference>
<proteinExistence type="inferred from homology"/>
<dbReference type="SMART" id="SM00332">
    <property type="entry name" value="PP2Cc"/>
    <property type="match status" value="1"/>
</dbReference>
<evidence type="ECO:0000259" key="5">
    <source>
        <dbReference type="PROSITE" id="PS51746"/>
    </source>
</evidence>
<organism evidence="6 7">
    <name type="scientific">Macrostomum lignano</name>
    <dbReference type="NCBI Taxonomy" id="282301"/>
    <lineage>
        <taxon>Eukaryota</taxon>
        <taxon>Metazoa</taxon>
        <taxon>Spiralia</taxon>
        <taxon>Lophotrochozoa</taxon>
        <taxon>Platyhelminthes</taxon>
        <taxon>Rhabditophora</taxon>
        <taxon>Macrostomorpha</taxon>
        <taxon>Macrostomida</taxon>
        <taxon>Macrostomidae</taxon>
        <taxon>Macrostomum</taxon>
    </lineage>
</organism>
<evidence type="ECO:0000256" key="3">
    <source>
        <dbReference type="ARBA" id="ARBA00022912"/>
    </source>
</evidence>
<keyword evidence="3 4" id="KW-0904">Protein phosphatase</keyword>
<dbReference type="AlphaFoldDB" id="A0A267FF99"/>
<dbReference type="EMBL" id="NIVC01001089">
    <property type="protein sequence ID" value="PAA72470.1"/>
    <property type="molecule type" value="Genomic_DNA"/>
</dbReference>
<dbReference type="STRING" id="282301.A0A267FF99"/>
<dbReference type="PROSITE" id="PS51746">
    <property type="entry name" value="PPM_2"/>
    <property type="match status" value="1"/>
</dbReference>
<evidence type="ECO:0000256" key="1">
    <source>
        <dbReference type="ARBA" id="ARBA00022723"/>
    </source>
</evidence>
<dbReference type="Gene3D" id="3.60.40.10">
    <property type="entry name" value="PPM-type phosphatase domain"/>
    <property type="match status" value="1"/>
</dbReference>
<dbReference type="Proteomes" id="UP000215902">
    <property type="component" value="Unassembled WGS sequence"/>
</dbReference>
<protein>
    <recommendedName>
        <fullName evidence="5">PPM-type phosphatase domain-containing protein</fullName>
    </recommendedName>
</protein>
<comment type="caution">
    <text evidence="6">The sequence shown here is derived from an EMBL/GenBank/DDBJ whole genome shotgun (WGS) entry which is preliminary data.</text>
</comment>
<gene>
    <name evidence="6" type="ORF">BOX15_Mlig017029g1</name>
</gene>
<dbReference type="SUPFAM" id="SSF81606">
    <property type="entry name" value="PP2C-like"/>
    <property type="match status" value="1"/>
</dbReference>
<reference evidence="6 7" key="1">
    <citation type="submission" date="2017-06" db="EMBL/GenBank/DDBJ databases">
        <title>A platform for efficient transgenesis in Macrostomum lignano, a flatworm model organism for stem cell research.</title>
        <authorList>
            <person name="Berezikov E."/>
        </authorList>
    </citation>
    <scope>NUCLEOTIDE SEQUENCE [LARGE SCALE GENOMIC DNA]</scope>
    <source>
        <strain evidence="6">DV1</strain>
        <tissue evidence="6">Whole organism</tissue>
    </source>
</reference>
<name>A0A267FF99_9PLAT</name>
<evidence type="ECO:0000313" key="7">
    <source>
        <dbReference type="Proteomes" id="UP000215902"/>
    </source>
</evidence>
<keyword evidence="2 4" id="KW-0378">Hydrolase</keyword>
<dbReference type="OrthoDB" id="343114at2759"/>
<comment type="similarity">
    <text evidence="4">Belongs to the PP2C family.</text>
</comment>
<evidence type="ECO:0000256" key="2">
    <source>
        <dbReference type="ARBA" id="ARBA00022801"/>
    </source>
</evidence>
<dbReference type="InterPro" id="IPR036457">
    <property type="entry name" value="PPM-type-like_dom_sf"/>
</dbReference>
<dbReference type="InterPro" id="IPR000222">
    <property type="entry name" value="PP2C_BS"/>
</dbReference>
<dbReference type="InterPro" id="IPR015655">
    <property type="entry name" value="PP2C"/>
</dbReference>
<evidence type="ECO:0000256" key="4">
    <source>
        <dbReference type="RuleBase" id="RU003465"/>
    </source>
</evidence>
<dbReference type="Pfam" id="PF00481">
    <property type="entry name" value="PP2C"/>
    <property type="match status" value="1"/>
</dbReference>
<keyword evidence="1" id="KW-0479">Metal-binding</keyword>
<accession>A0A267FF99</accession>